<protein>
    <submittedName>
        <fullName evidence="3">HIT family protein</fullName>
    </submittedName>
</protein>
<dbReference type="InterPro" id="IPR036265">
    <property type="entry name" value="HIT-like_sf"/>
</dbReference>
<accession>A0A9D1E717</accession>
<evidence type="ECO:0000313" key="4">
    <source>
        <dbReference type="Proteomes" id="UP000823913"/>
    </source>
</evidence>
<evidence type="ECO:0000313" key="3">
    <source>
        <dbReference type="EMBL" id="HIR67578.1"/>
    </source>
</evidence>
<dbReference type="AlphaFoldDB" id="A0A9D1E717"/>
<name>A0A9D1E717_9FIRM</name>
<dbReference type="EMBL" id="DVHK01000119">
    <property type="protein sequence ID" value="HIR67578.1"/>
    <property type="molecule type" value="Genomic_DNA"/>
</dbReference>
<dbReference type="PROSITE" id="PS51084">
    <property type="entry name" value="HIT_2"/>
    <property type="match status" value="1"/>
</dbReference>
<reference evidence="3" key="1">
    <citation type="submission" date="2020-10" db="EMBL/GenBank/DDBJ databases">
        <authorList>
            <person name="Gilroy R."/>
        </authorList>
    </citation>
    <scope>NUCLEOTIDE SEQUENCE</scope>
    <source>
        <strain evidence="3">ChiW16-3235</strain>
    </source>
</reference>
<dbReference type="Pfam" id="PF01230">
    <property type="entry name" value="HIT"/>
    <property type="match status" value="1"/>
</dbReference>
<gene>
    <name evidence="3" type="ORF">IAB94_05985</name>
</gene>
<feature type="domain" description="HIT" evidence="2">
    <location>
        <begin position="7"/>
        <end position="111"/>
    </location>
</feature>
<dbReference type="Proteomes" id="UP000823913">
    <property type="component" value="Unassembled WGS sequence"/>
</dbReference>
<evidence type="ECO:0000256" key="1">
    <source>
        <dbReference type="PROSITE-ProRule" id="PRU00464"/>
    </source>
</evidence>
<dbReference type="SUPFAM" id="SSF54197">
    <property type="entry name" value="HIT-like"/>
    <property type="match status" value="1"/>
</dbReference>
<comment type="caution">
    <text evidence="3">The sequence shown here is derived from an EMBL/GenBank/DDBJ whole genome shotgun (WGS) entry which is preliminary data.</text>
</comment>
<dbReference type="InterPro" id="IPR011146">
    <property type="entry name" value="HIT-like"/>
</dbReference>
<proteinExistence type="predicted"/>
<evidence type="ECO:0000259" key="2">
    <source>
        <dbReference type="PROSITE" id="PS51084"/>
    </source>
</evidence>
<dbReference type="Gene3D" id="3.30.428.10">
    <property type="entry name" value="HIT-like"/>
    <property type="match status" value="1"/>
</dbReference>
<organism evidence="3 4">
    <name type="scientific">Candidatus Coproplasma avicola</name>
    <dbReference type="NCBI Taxonomy" id="2840744"/>
    <lineage>
        <taxon>Bacteria</taxon>
        <taxon>Bacillati</taxon>
        <taxon>Bacillota</taxon>
        <taxon>Clostridia</taxon>
        <taxon>Eubacteriales</taxon>
        <taxon>Candidatus Coproplasma</taxon>
    </lineage>
</organism>
<dbReference type="GO" id="GO:0003824">
    <property type="term" value="F:catalytic activity"/>
    <property type="evidence" value="ECO:0007669"/>
    <property type="project" value="InterPro"/>
</dbReference>
<feature type="short sequence motif" description="Histidine triad motif" evidence="1">
    <location>
        <begin position="95"/>
        <end position="99"/>
    </location>
</feature>
<sequence length="139" mass="15897">MKDTNCGYCMRGELLEKFGIYICDLEVSTLILFKEQSKRGRCIVAYKDHVSEIVDISDEERDKFFADVARAARAIHKVFKPDKLNYGAYGDTGCHLHMHLCPKYKDGDEWGGTFTMNPGKVFLTDKEYAEMIEQIKAAL</sequence>
<reference evidence="3" key="2">
    <citation type="journal article" date="2021" name="PeerJ">
        <title>Extensive microbial diversity within the chicken gut microbiome revealed by metagenomics and culture.</title>
        <authorList>
            <person name="Gilroy R."/>
            <person name="Ravi A."/>
            <person name="Getino M."/>
            <person name="Pursley I."/>
            <person name="Horton D.L."/>
            <person name="Alikhan N.F."/>
            <person name="Baker D."/>
            <person name="Gharbi K."/>
            <person name="Hall N."/>
            <person name="Watson M."/>
            <person name="Adriaenssens E.M."/>
            <person name="Foster-Nyarko E."/>
            <person name="Jarju S."/>
            <person name="Secka A."/>
            <person name="Antonio M."/>
            <person name="Oren A."/>
            <person name="Chaudhuri R.R."/>
            <person name="La Ragione R."/>
            <person name="Hildebrand F."/>
            <person name="Pallen M.J."/>
        </authorList>
    </citation>
    <scope>NUCLEOTIDE SEQUENCE</scope>
    <source>
        <strain evidence="3">ChiW16-3235</strain>
    </source>
</reference>